<feature type="domain" description="Reverse transcriptase Ty1/copia-type" evidence="2">
    <location>
        <begin position="102"/>
        <end position="210"/>
    </location>
</feature>
<feature type="compositionally biased region" description="Polar residues" evidence="1">
    <location>
        <begin position="28"/>
        <end position="37"/>
    </location>
</feature>
<feature type="non-terminal residue" evidence="3">
    <location>
        <position position="1"/>
    </location>
</feature>
<feature type="region of interest" description="Disordered" evidence="1">
    <location>
        <begin position="19"/>
        <end position="38"/>
    </location>
</feature>
<evidence type="ECO:0000256" key="1">
    <source>
        <dbReference type="SAM" id="MobiDB-lite"/>
    </source>
</evidence>
<dbReference type="Pfam" id="PF07727">
    <property type="entry name" value="RVT_2"/>
    <property type="match status" value="1"/>
</dbReference>
<accession>A0A371HNZ8</accession>
<proteinExistence type="predicted"/>
<dbReference type="STRING" id="157652.A0A371HNZ8"/>
<dbReference type="EMBL" id="QJKJ01002058">
    <property type="protein sequence ID" value="RDY04531.1"/>
    <property type="molecule type" value="Genomic_DNA"/>
</dbReference>
<dbReference type="OrthoDB" id="411615at2759"/>
<evidence type="ECO:0000313" key="4">
    <source>
        <dbReference type="Proteomes" id="UP000257109"/>
    </source>
</evidence>
<organism evidence="3 4">
    <name type="scientific">Mucuna pruriens</name>
    <name type="common">Velvet bean</name>
    <name type="synonym">Dolichos pruriens</name>
    <dbReference type="NCBI Taxonomy" id="157652"/>
    <lineage>
        <taxon>Eukaryota</taxon>
        <taxon>Viridiplantae</taxon>
        <taxon>Streptophyta</taxon>
        <taxon>Embryophyta</taxon>
        <taxon>Tracheophyta</taxon>
        <taxon>Spermatophyta</taxon>
        <taxon>Magnoliopsida</taxon>
        <taxon>eudicotyledons</taxon>
        <taxon>Gunneridae</taxon>
        <taxon>Pentapetalae</taxon>
        <taxon>rosids</taxon>
        <taxon>fabids</taxon>
        <taxon>Fabales</taxon>
        <taxon>Fabaceae</taxon>
        <taxon>Papilionoideae</taxon>
        <taxon>50 kb inversion clade</taxon>
        <taxon>NPAAA clade</taxon>
        <taxon>indigoferoid/millettioid clade</taxon>
        <taxon>Phaseoleae</taxon>
        <taxon>Mucuna</taxon>
    </lineage>
</organism>
<keyword evidence="4" id="KW-1185">Reference proteome</keyword>
<name>A0A371HNZ8_MUCPR</name>
<comment type="caution">
    <text evidence="3">The sequence shown here is derived from an EMBL/GenBank/DDBJ whole genome shotgun (WGS) entry which is preliminary data.</text>
</comment>
<sequence>MAQTFRQCSNVPDIVSKQDYDGVLPQTPKEQPQQLQEVSLRRSIRERRHAIPYDYNVFLQEHEDDIDLTKDDPINFCQAIQSSNSKKWIDAMKDELKSMQDNDIWDLVELPEDVKTIGCKWIFKTKKYSKGNIDRYKTRLVAKGFTQKEGIDYKETSSSISLKDSFRTIMTLVGHFDLELHQMDVKIVFLNCDIDETIYMVQPKNFVSNESKSMILIAPLTMTAKFVDCFETSNHGIWLRNFVTSLRVVNGIERSLKIYYDNNLAVLYSNNNRSSTKSKFIDIKFLIENKDQLEIDMFEITLHRERISIRGCIGSRYHRFKIQGRTEEMLKMQGGVKEILKKKGKIKEMLKAANKIFKTQG</sequence>
<evidence type="ECO:0000313" key="3">
    <source>
        <dbReference type="EMBL" id="RDY04531.1"/>
    </source>
</evidence>
<reference evidence="3" key="1">
    <citation type="submission" date="2018-05" db="EMBL/GenBank/DDBJ databases">
        <title>Draft genome of Mucuna pruriens seed.</title>
        <authorList>
            <person name="Nnadi N.E."/>
            <person name="Vos R."/>
            <person name="Hasami M.H."/>
            <person name="Devisetty U.K."/>
            <person name="Aguiy J.C."/>
        </authorList>
    </citation>
    <scope>NUCLEOTIDE SEQUENCE [LARGE SCALE GENOMIC DNA]</scope>
    <source>
        <strain evidence="3">JCA_2017</strain>
    </source>
</reference>
<dbReference type="InterPro" id="IPR013103">
    <property type="entry name" value="RVT_2"/>
</dbReference>
<gene>
    <name evidence="3" type="ORF">CR513_11749</name>
</gene>
<dbReference type="Proteomes" id="UP000257109">
    <property type="component" value="Unassembled WGS sequence"/>
</dbReference>
<dbReference type="AlphaFoldDB" id="A0A371HNZ8"/>
<protein>
    <recommendedName>
        <fullName evidence="2">Reverse transcriptase Ty1/copia-type domain-containing protein</fullName>
    </recommendedName>
</protein>
<evidence type="ECO:0000259" key="2">
    <source>
        <dbReference type="Pfam" id="PF07727"/>
    </source>
</evidence>